<evidence type="ECO:0000256" key="1">
    <source>
        <dbReference type="SAM" id="MobiDB-lite"/>
    </source>
</evidence>
<keyword evidence="3" id="KW-1185">Reference proteome</keyword>
<proteinExistence type="predicted"/>
<evidence type="ECO:0000313" key="2">
    <source>
        <dbReference type="EMBL" id="CAK6977672.1"/>
    </source>
</evidence>
<dbReference type="EMBL" id="CAWUFR010000423">
    <property type="protein sequence ID" value="CAK6977672.1"/>
    <property type="molecule type" value="Genomic_DNA"/>
</dbReference>
<gene>
    <name evidence="2" type="ORF">FSCOSCO3_A019037</name>
</gene>
<sequence>QLFTSSPTRRTGTLIQKHVRFWKQEDDWRQSLEECVCVSVTGGIKWRKPASASSGSPPQSHRETHL</sequence>
<dbReference type="AlphaFoldDB" id="A0AAV1Q3Z3"/>
<feature type="region of interest" description="Disordered" evidence="1">
    <location>
        <begin position="47"/>
        <end position="66"/>
    </location>
</feature>
<name>A0AAV1Q3Z3_SCOSC</name>
<evidence type="ECO:0000313" key="3">
    <source>
        <dbReference type="Proteomes" id="UP001314229"/>
    </source>
</evidence>
<comment type="caution">
    <text evidence="2">The sequence shown here is derived from an EMBL/GenBank/DDBJ whole genome shotgun (WGS) entry which is preliminary data.</text>
</comment>
<dbReference type="Proteomes" id="UP001314229">
    <property type="component" value="Unassembled WGS sequence"/>
</dbReference>
<organism evidence="2 3">
    <name type="scientific">Scomber scombrus</name>
    <name type="common">Atlantic mackerel</name>
    <name type="synonym">Scomber vernalis</name>
    <dbReference type="NCBI Taxonomy" id="13677"/>
    <lineage>
        <taxon>Eukaryota</taxon>
        <taxon>Metazoa</taxon>
        <taxon>Chordata</taxon>
        <taxon>Craniata</taxon>
        <taxon>Vertebrata</taxon>
        <taxon>Euteleostomi</taxon>
        <taxon>Actinopterygii</taxon>
        <taxon>Neopterygii</taxon>
        <taxon>Teleostei</taxon>
        <taxon>Neoteleostei</taxon>
        <taxon>Acanthomorphata</taxon>
        <taxon>Pelagiaria</taxon>
        <taxon>Scombriformes</taxon>
        <taxon>Scombridae</taxon>
        <taxon>Scomber</taxon>
    </lineage>
</organism>
<feature type="compositionally biased region" description="Low complexity" evidence="1">
    <location>
        <begin position="49"/>
        <end position="59"/>
    </location>
</feature>
<protein>
    <submittedName>
        <fullName evidence="2">Uncharacterized protein</fullName>
    </submittedName>
</protein>
<feature type="non-terminal residue" evidence="2">
    <location>
        <position position="1"/>
    </location>
</feature>
<reference evidence="2 3" key="1">
    <citation type="submission" date="2024-01" db="EMBL/GenBank/DDBJ databases">
        <authorList>
            <person name="Alioto T."/>
            <person name="Alioto T."/>
            <person name="Gomez Garrido J."/>
        </authorList>
    </citation>
    <scope>NUCLEOTIDE SEQUENCE [LARGE SCALE GENOMIC DNA]</scope>
</reference>
<accession>A0AAV1Q3Z3</accession>
<feature type="non-terminal residue" evidence="2">
    <location>
        <position position="66"/>
    </location>
</feature>